<dbReference type="PANTHER" id="PTHR23315">
    <property type="entry name" value="U BOX DOMAIN-CONTAINING"/>
    <property type="match status" value="1"/>
</dbReference>
<dbReference type="InterPro" id="IPR016024">
    <property type="entry name" value="ARM-type_fold"/>
</dbReference>
<dbReference type="Pfam" id="PF00514">
    <property type="entry name" value="Arm"/>
    <property type="match status" value="4"/>
</dbReference>
<evidence type="ECO:0000256" key="1">
    <source>
        <dbReference type="ARBA" id="ARBA00008291"/>
    </source>
</evidence>
<evidence type="ECO:0000313" key="9">
    <source>
        <dbReference type="EMBL" id="KAK3281679.1"/>
    </source>
</evidence>
<gene>
    <name evidence="9" type="ORF">CYMTET_10542</name>
</gene>
<evidence type="ECO:0000256" key="2">
    <source>
        <dbReference type="ARBA" id="ARBA00011982"/>
    </source>
</evidence>
<proteinExistence type="inferred from homology"/>
<dbReference type="InterPro" id="IPR035897">
    <property type="entry name" value="Toll_tir_struct_dom_sf"/>
</dbReference>
<feature type="compositionally biased region" description="Polar residues" evidence="6">
    <location>
        <begin position="236"/>
        <end position="250"/>
    </location>
</feature>
<name>A0AAE0GP16_9CHLO</name>
<accession>A0AAE0GP16</accession>
<dbReference type="EC" id="3.2.2.6" evidence="2"/>
<sequence>MLNSPGAWDFMISYTQRNPEAKLLASETFYSLKELGLSCWLDVKMERRDESAMEEGVRNSTVVIAIVTEGDGTAGTSYFERPVCLKELRWAVSANKSVQPVLRVEDKHRVGEFLALAPADLKFLGSIDWIDMNRGAVQYWNVGISLICRTIEHKTSTMSERNGSGTSCEGFSSAVSPEVLAFLQELRMERFANQFANFGVNVFDDLEDVDEETLASFGCSGAEQKRFLRKRPATGAPQQRPESPSLGSSWTTLQPVQLSEDVDALRMRVDYEGLTRLLSNGTIEERCKAAGAFSYLTVTASSSTAGIVSAGGVPPLVQLLRDGTDEGRTHAAEALANLVALDSAERRQAIVEAEGIPAIVQLLTTGTNEGKTNAAAALRNLGAYDTVRLMADAGGIPGLTQLLLEGTEEGKANAAAALANLANDETLRQPMAEAGSIPALVKLLGDGTEEGKANAAGVLLYLTTTEILKQYIVEAGGIRPLVELLRDGTDEGKTLAADTLWNLGANSTERKQAIAAAGGGPLLEQLKGRSK</sequence>
<evidence type="ECO:0000256" key="6">
    <source>
        <dbReference type="SAM" id="MobiDB-lite"/>
    </source>
</evidence>
<feature type="repeat" description="ARM" evidence="5">
    <location>
        <begin position="435"/>
        <end position="477"/>
    </location>
</feature>
<comment type="similarity">
    <text evidence="1">Belongs to the SARM1 family.</text>
</comment>
<dbReference type="Pfam" id="PF13676">
    <property type="entry name" value="TIR_2"/>
    <property type="match status" value="1"/>
</dbReference>
<protein>
    <recommendedName>
        <fullName evidence="2">ADP-ribosyl cyclase/cyclic ADP-ribose hydrolase</fullName>
        <ecNumber evidence="2">3.2.2.6</ecNumber>
    </recommendedName>
</protein>
<evidence type="ECO:0000256" key="3">
    <source>
        <dbReference type="ARBA" id="ARBA00022786"/>
    </source>
</evidence>
<dbReference type="AlphaFoldDB" id="A0AAE0GP16"/>
<evidence type="ECO:0000313" key="10">
    <source>
        <dbReference type="Proteomes" id="UP001190700"/>
    </source>
</evidence>
<feature type="repeat" description="ARM" evidence="5">
    <location>
        <begin position="394"/>
        <end position="436"/>
    </location>
</feature>
<dbReference type="InterPro" id="IPR001660">
    <property type="entry name" value="SAM"/>
</dbReference>
<dbReference type="SUPFAM" id="SSF48371">
    <property type="entry name" value="ARM repeat"/>
    <property type="match status" value="1"/>
</dbReference>
<feature type="region of interest" description="Disordered" evidence="6">
    <location>
        <begin position="230"/>
        <end position="250"/>
    </location>
</feature>
<evidence type="ECO:0000256" key="4">
    <source>
        <dbReference type="ARBA" id="ARBA00047304"/>
    </source>
</evidence>
<feature type="repeat" description="ARM" evidence="5">
    <location>
        <begin position="354"/>
        <end position="381"/>
    </location>
</feature>
<dbReference type="PROSITE" id="PS50176">
    <property type="entry name" value="ARM_REPEAT"/>
    <property type="match status" value="5"/>
</dbReference>
<feature type="repeat" description="ARM" evidence="5">
    <location>
        <begin position="311"/>
        <end position="355"/>
    </location>
</feature>
<dbReference type="GO" id="GO:0007165">
    <property type="term" value="P:signal transduction"/>
    <property type="evidence" value="ECO:0007669"/>
    <property type="project" value="InterPro"/>
</dbReference>
<dbReference type="InterPro" id="IPR011989">
    <property type="entry name" value="ARM-like"/>
</dbReference>
<comment type="catalytic activity">
    <reaction evidence="4">
        <text>NAD(+) + H2O = ADP-D-ribose + nicotinamide + H(+)</text>
        <dbReference type="Rhea" id="RHEA:16301"/>
        <dbReference type="ChEBI" id="CHEBI:15377"/>
        <dbReference type="ChEBI" id="CHEBI:15378"/>
        <dbReference type="ChEBI" id="CHEBI:17154"/>
        <dbReference type="ChEBI" id="CHEBI:57540"/>
        <dbReference type="ChEBI" id="CHEBI:57967"/>
        <dbReference type="EC" id="3.2.2.6"/>
    </reaction>
    <physiologicalReaction direction="left-to-right" evidence="4">
        <dbReference type="Rhea" id="RHEA:16302"/>
    </physiologicalReaction>
</comment>
<dbReference type="InterPro" id="IPR000225">
    <property type="entry name" value="Armadillo"/>
</dbReference>
<dbReference type="InterPro" id="IPR000157">
    <property type="entry name" value="TIR_dom"/>
</dbReference>
<dbReference type="Pfam" id="PF07647">
    <property type="entry name" value="SAM_2"/>
    <property type="match status" value="1"/>
</dbReference>
<organism evidence="9 10">
    <name type="scientific">Cymbomonas tetramitiformis</name>
    <dbReference type="NCBI Taxonomy" id="36881"/>
    <lineage>
        <taxon>Eukaryota</taxon>
        <taxon>Viridiplantae</taxon>
        <taxon>Chlorophyta</taxon>
        <taxon>Pyramimonadophyceae</taxon>
        <taxon>Pyramimonadales</taxon>
        <taxon>Pyramimonadaceae</taxon>
        <taxon>Cymbomonas</taxon>
    </lineage>
</organism>
<evidence type="ECO:0000259" key="8">
    <source>
        <dbReference type="Pfam" id="PF13676"/>
    </source>
</evidence>
<reference evidence="9 10" key="1">
    <citation type="journal article" date="2015" name="Genome Biol. Evol.">
        <title>Comparative Genomics of a Bacterivorous Green Alga Reveals Evolutionary Causalities and Consequences of Phago-Mixotrophic Mode of Nutrition.</title>
        <authorList>
            <person name="Burns J.A."/>
            <person name="Paasch A."/>
            <person name="Narechania A."/>
            <person name="Kim E."/>
        </authorList>
    </citation>
    <scope>NUCLEOTIDE SEQUENCE [LARGE SCALE GENOMIC DNA]</scope>
    <source>
        <strain evidence="9 10">PLY_AMNH</strain>
    </source>
</reference>
<evidence type="ECO:0000259" key="7">
    <source>
        <dbReference type="Pfam" id="PF07647"/>
    </source>
</evidence>
<dbReference type="Gene3D" id="1.25.10.10">
    <property type="entry name" value="Leucine-rich Repeat Variant"/>
    <property type="match status" value="2"/>
</dbReference>
<comment type="caution">
    <text evidence="9">The sequence shown here is derived from an EMBL/GenBank/DDBJ whole genome shotgun (WGS) entry which is preliminary data.</text>
</comment>
<keyword evidence="3" id="KW-0833">Ubl conjugation pathway</keyword>
<keyword evidence="10" id="KW-1185">Reference proteome</keyword>
<feature type="domain" description="TIR" evidence="8">
    <location>
        <begin position="10"/>
        <end position="135"/>
    </location>
</feature>
<evidence type="ECO:0000256" key="5">
    <source>
        <dbReference type="PROSITE-ProRule" id="PRU00259"/>
    </source>
</evidence>
<dbReference type="SMART" id="SM00185">
    <property type="entry name" value="ARM"/>
    <property type="match status" value="5"/>
</dbReference>
<dbReference type="Proteomes" id="UP001190700">
    <property type="component" value="Unassembled WGS sequence"/>
</dbReference>
<dbReference type="EMBL" id="LGRX02003749">
    <property type="protein sequence ID" value="KAK3281679.1"/>
    <property type="molecule type" value="Genomic_DNA"/>
</dbReference>
<dbReference type="PANTHER" id="PTHR23315:SF7">
    <property type="entry name" value="U-BOX DOMAIN-CONTAINING PROTEIN 4"/>
    <property type="match status" value="1"/>
</dbReference>
<feature type="repeat" description="ARM" evidence="5">
    <location>
        <begin position="476"/>
        <end position="518"/>
    </location>
</feature>
<feature type="domain" description="SAM" evidence="7">
    <location>
        <begin position="177"/>
        <end position="226"/>
    </location>
</feature>
<dbReference type="Gene3D" id="3.40.50.10140">
    <property type="entry name" value="Toll/interleukin-1 receptor homology (TIR) domain"/>
    <property type="match status" value="1"/>
</dbReference>